<gene>
    <name evidence="1" type="ORF">MRATA1EN22A_LOCUS3978</name>
</gene>
<feature type="non-terminal residue" evidence="1">
    <location>
        <position position="64"/>
    </location>
</feature>
<feature type="non-terminal residue" evidence="1">
    <location>
        <position position="1"/>
    </location>
</feature>
<evidence type="ECO:0000313" key="1">
    <source>
        <dbReference type="EMBL" id="CAM9541947.1"/>
    </source>
</evidence>
<reference evidence="1" key="1">
    <citation type="submission" date="2023-05" db="EMBL/GenBank/DDBJ databases">
        <authorList>
            <consortium name="ELIXIR-Norway"/>
        </authorList>
    </citation>
    <scope>NUCLEOTIDE SEQUENCE</scope>
</reference>
<evidence type="ECO:0000313" key="2">
    <source>
        <dbReference type="Proteomes" id="UP001162501"/>
    </source>
</evidence>
<accession>A0AC59YB47</accession>
<organism evidence="1 2">
    <name type="scientific">Rangifer tarandus platyrhynchus</name>
    <name type="common">Svalbard reindeer</name>
    <dbReference type="NCBI Taxonomy" id="3082113"/>
    <lineage>
        <taxon>Eukaryota</taxon>
        <taxon>Metazoa</taxon>
        <taxon>Chordata</taxon>
        <taxon>Craniata</taxon>
        <taxon>Vertebrata</taxon>
        <taxon>Euteleostomi</taxon>
        <taxon>Mammalia</taxon>
        <taxon>Eutheria</taxon>
        <taxon>Laurasiatheria</taxon>
        <taxon>Artiodactyla</taxon>
        <taxon>Ruminantia</taxon>
        <taxon>Pecora</taxon>
        <taxon>Cervidae</taxon>
        <taxon>Odocoileinae</taxon>
        <taxon>Rangifer</taxon>
    </lineage>
</organism>
<reference evidence="1" key="2">
    <citation type="submission" date="2025-03" db="EMBL/GenBank/DDBJ databases">
        <authorList>
            <consortium name="ELIXIR-Norway"/>
            <consortium name="Elixir Norway"/>
        </authorList>
    </citation>
    <scope>NUCLEOTIDE SEQUENCE</scope>
</reference>
<proteinExistence type="predicted"/>
<protein>
    <submittedName>
        <fullName evidence="1">Uncharacterized protein</fullName>
    </submittedName>
</protein>
<dbReference type="Proteomes" id="UP001162501">
    <property type="component" value="Chromosome 12"/>
</dbReference>
<dbReference type="EMBL" id="OX596096">
    <property type="protein sequence ID" value="CAM9541947.1"/>
    <property type="molecule type" value="Genomic_DNA"/>
</dbReference>
<sequence>MALAAVCTKTLHRPWWRLSSCRVFGRSVRSRHILLVLQLLESTFLYDYFRKKIFVFIFQNCGFL</sequence>
<name>A0AC59YB47_RANTA</name>